<organism evidence="2 3">
    <name type="scientific">Deinococcus geothermalis (strain DSM 11300 / CIP 105573 / AG-3a)</name>
    <dbReference type="NCBI Taxonomy" id="319795"/>
    <lineage>
        <taxon>Bacteria</taxon>
        <taxon>Thermotogati</taxon>
        <taxon>Deinococcota</taxon>
        <taxon>Deinococci</taxon>
        <taxon>Deinococcales</taxon>
        <taxon>Deinococcaceae</taxon>
        <taxon>Deinococcus</taxon>
    </lineage>
</organism>
<keyword evidence="3" id="KW-1185">Reference proteome</keyword>
<dbReference type="EMBL" id="CP000856">
    <property type="protein sequence ID" value="ABW35123.1"/>
    <property type="molecule type" value="Genomic_DNA"/>
</dbReference>
<evidence type="ECO:0000313" key="2">
    <source>
        <dbReference type="EMBL" id="ABW35123.1"/>
    </source>
</evidence>
<dbReference type="Proteomes" id="UP000002431">
    <property type="component" value="Plasmid pDGEO02"/>
</dbReference>
<keyword evidence="2" id="KW-0614">Plasmid</keyword>
<evidence type="ECO:0000256" key="1">
    <source>
        <dbReference type="SAM" id="MobiDB-lite"/>
    </source>
</evidence>
<accession>A8ZRL4</accession>
<proteinExistence type="predicted"/>
<protein>
    <submittedName>
        <fullName evidence="2">Uncharacterized protein</fullName>
    </submittedName>
</protein>
<feature type="compositionally biased region" description="Basic and acidic residues" evidence="1">
    <location>
        <begin position="86"/>
        <end position="98"/>
    </location>
</feature>
<dbReference type="KEGG" id="dge:Dgeo_3082"/>
<dbReference type="AlphaFoldDB" id="A8ZRL4"/>
<gene>
    <name evidence="2" type="ORF">Dgeo_3082</name>
</gene>
<sequence length="303" mass="33395">MNNLNPPDFSRGHTPILSLFLANPGVTLTEAELHAAFPEWTLGQLRQRLGQHVLNGNLLRSGGDVLPKTKALAGASYTAPTPFPRSWRERHTEYERERRTKLRASGQWRPSGARGRPSGARDTDQGETSQEARQSRKAATLQRRVSSIQTAQQGILAFLARHPDEALDEKTLRKNVRCNPALFREALQDLCANGQLHVQYDASKDTGASKYRLPLARNAGRKPRTYGLRHHEVYALAAQRPTLLEHLTRQVQAHLGVTGAVARRLIHDLFHAGHLSFSPVANTSVVRAATPLPAALPTPAQAA</sequence>
<name>A8ZRL4_DEIGD</name>
<feature type="region of interest" description="Disordered" evidence="1">
    <location>
        <begin position="76"/>
        <end position="145"/>
    </location>
</feature>
<dbReference type="RefSeq" id="WP_012173265.1">
    <property type="nucleotide sequence ID" value="NC_009939.1"/>
</dbReference>
<evidence type="ECO:0000313" key="3">
    <source>
        <dbReference type="Proteomes" id="UP000002431"/>
    </source>
</evidence>
<geneLocation type="plasmid" evidence="2 3">
    <name>pDGEO02</name>
</geneLocation>
<dbReference type="HOGENOM" id="CLU_917421_0_0_0"/>
<reference evidence="2" key="1">
    <citation type="submission" date="2007-10" db="EMBL/GenBank/DDBJ databases">
        <title>Complete sequence of Plasmid2 pDGEO02 of Deinococcus geothermalis DSM 11300.</title>
        <authorList>
            <consortium name="US DOE Joint Genome Institute"/>
            <person name="Copeland A."/>
            <person name="Lucas S."/>
            <person name="Lapidus A."/>
            <person name="Barry K."/>
            <person name="Detter J.C."/>
            <person name="Glavina del Rio T."/>
            <person name="Hammon N."/>
            <person name="Israni S."/>
            <person name="Dalin E."/>
            <person name="Tice H."/>
            <person name="Pitluck S."/>
            <person name="Brettin T."/>
            <person name="Bruce D."/>
            <person name="Han C."/>
            <person name="Tapia R."/>
            <person name="Saunders E."/>
            <person name="Gilna P."/>
            <person name="Schmutz J."/>
            <person name="Larimer F."/>
            <person name="Land M."/>
            <person name="Hauser L."/>
            <person name="Kyrpides N."/>
            <person name="Kim E."/>
            <person name="Daly M.J."/>
            <person name="Fredrickson J.K."/>
            <person name="Makarova K.S."/>
            <person name="Gaidamakova E.K."/>
            <person name="Zhai M."/>
            <person name="Richardson P."/>
        </authorList>
    </citation>
    <scope>NUCLEOTIDE SEQUENCE [LARGE SCALE GENOMIC DNA]</scope>
    <source>
        <strain evidence="2">DSM 11300</strain>
        <plasmid evidence="2">pDGEO02</plasmid>
    </source>
</reference>